<accession>A0A0F4QW05</accession>
<protein>
    <submittedName>
        <fullName evidence="2">Cupin</fullName>
    </submittedName>
</protein>
<organism evidence="2 3">
    <name type="scientific">Pseudoalteromonas rubra</name>
    <dbReference type="NCBI Taxonomy" id="43658"/>
    <lineage>
        <taxon>Bacteria</taxon>
        <taxon>Pseudomonadati</taxon>
        <taxon>Pseudomonadota</taxon>
        <taxon>Gammaproteobacteria</taxon>
        <taxon>Alteromonadales</taxon>
        <taxon>Pseudoalteromonadaceae</taxon>
        <taxon>Pseudoalteromonas</taxon>
    </lineage>
</organism>
<evidence type="ECO:0000313" key="3">
    <source>
        <dbReference type="Proteomes" id="UP000033452"/>
    </source>
</evidence>
<reference evidence="2 3" key="1">
    <citation type="journal article" date="2015" name="BMC Genomics">
        <title>Genome mining reveals unlocked bioactive potential of marine Gram-negative bacteria.</title>
        <authorList>
            <person name="Machado H."/>
            <person name="Sonnenschein E.C."/>
            <person name="Melchiorsen J."/>
            <person name="Gram L."/>
        </authorList>
    </citation>
    <scope>NUCLEOTIDE SEQUENCE [LARGE SCALE GENOMIC DNA]</scope>
    <source>
        <strain evidence="2 3">S2471</strain>
    </source>
</reference>
<sequence>MNNLFSDIPADLSNEVFQTLLSHEQLKIERIVSKGHTSPPQGWYDQDEHEWVLVLQGAGELTFEDGRVERLSAGDHLNIPAHCKHKVSWTDPEQETIWLAIFYR</sequence>
<comment type="caution">
    <text evidence="2">The sequence shown here is derived from an EMBL/GenBank/DDBJ whole genome shotgun (WGS) entry which is preliminary data.</text>
</comment>
<dbReference type="Gene3D" id="2.60.120.10">
    <property type="entry name" value="Jelly Rolls"/>
    <property type="match status" value="1"/>
</dbReference>
<dbReference type="InterPro" id="IPR014710">
    <property type="entry name" value="RmlC-like_jellyroll"/>
</dbReference>
<dbReference type="Proteomes" id="UP000033452">
    <property type="component" value="Unassembled WGS sequence"/>
</dbReference>
<name>A0A0F4QW05_9GAMM</name>
<dbReference type="InterPro" id="IPR013096">
    <property type="entry name" value="Cupin_2"/>
</dbReference>
<evidence type="ECO:0000313" key="2">
    <source>
        <dbReference type="EMBL" id="KJZ11420.1"/>
    </source>
</evidence>
<dbReference type="RefSeq" id="WP_046004044.1">
    <property type="nucleotide sequence ID" value="NZ_JXYA01000010.1"/>
</dbReference>
<gene>
    <name evidence="2" type="ORF">TW77_05950</name>
</gene>
<dbReference type="EMBL" id="JXYA01000010">
    <property type="protein sequence ID" value="KJZ11420.1"/>
    <property type="molecule type" value="Genomic_DNA"/>
</dbReference>
<dbReference type="InterPro" id="IPR011051">
    <property type="entry name" value="RmlC_Cupin_sf"/>
</dbReference>
<proteinExistence type="predicted"/>
<keyword evidence="3" id="KW-1185">Reference proteome</keyword>
<dbReference type="Pfam" id="PF07883">
    <property type="entry name" value="Cupin_2"/>
    <property type="match status" value="1"/>
</dbReference>
<dbReference type="CDD" id="cd06981">
    <property type="entry name" value="cupin_reut_a1446"/>
    <property type="match status" value="1"/>
</dbReference>
<dbReference type="SUPFAM" id="SSF51182">
    <property type="entry name" value="RmlC-like cupins"/>
    <property type="match status" value="1"/>
</dbReference>
<dbReference type="PATRIC" id="fig|43658.5.peg.1244"/>
<dbReference type="AlphaFoldDB" id="A0A0F4QW05"/>
<dbReference type="OrthoDB" id="9798585at2"/>
<evidence type="ECO:0000259" key="1">
    <source>
        <dbReference type="Pfam" id="PF07883"/>
    </source>
</evidence>
<feature type="domain" description="Cupin type-2" evidence="1">
    <location>
        <begin position="34"/>
        <end position="102"/>
    </location>
</feature>